<dbReference type="CDD" id="cd19100">
    <property type="entry name" value="AKR_unchar"/>
    <property type="match status" value="1"/>
</dbReference>
<protein>
    <recommendedName>
        <fullName evidence="1">NADP-dependent oxidoreductase domain-containing protein</fullName>
    </recommendedName>
</protein>
<accession>X1NKE4</accession>
<evidence type="ECO:0000313" key="2">
    <source>
        <dbReference type="EMBL" id="GAI19159.1"/>
    </source>
</evidence>
<name>X1NKE4_9ZZZZ</name>
<organism evidence="2">
    <name type="scientific">marine sediment metagenome</name>
    <dbReference type="NCBI Taxonomy" id="412755"/>
    <lineage>
        <taxon>unclassified sequences</taxon>
        <taxon>metagenomes</taxon>
        <taxon>ecological metagenomes</taxon>
    </lineage>
</organism>
<reference evidence="2" key="1">
    <citation type="journal article" date="2014" name="Front. Microbiol.">
        <title>High frequency of phylogenetically diverse reductive dehalogenase-homologous genes in deep subseafloor sedimentary metagenomes.</title>
        <authorList>
            <person name="Kawai M."/>
            <person name="Futagami T."/>
            <person name="Toyoda A."/>
            <person name="Takaki Y."/>
            <person name="Nishi S."/>
            <person name="Hori S."/>
            <person name="Arai W."/>
            <person name="Tsubouchi T."/>
            <person name="Morono Y."/>
            <person name="Uchiyama I."/>
            <person name="Ito T."/>
            <person name="Fujiyama A."/>
            <person name="Inagaki F."/>
            <person name="Takami H."/>
        </authorList>
    </citation>
    <scope>NUCLEOTIDE SEQUENCE</scope>
    <source>
        <strain evidence="2">Expedition CK06-06</strain>
    </source>
</reference>
<sequence length="246" mass="27412">METVERINGIPARVLGKTGVRLTVLGIGGYHIGKPSDSQVGVGIIRTAIDEGVNFLDNAWCYHDGRSEQIMGRALKNGYREKVFLMTKNHGRDGVAFREQLDESLRRLRTDQIDLLQFHEIIHEGEPDRIFSEGAIEEAVKAREADKIRFIGFTGHRWPRLLGQMLDKDFPWDTIQFPTNLLDGHYRSFANEILPQVAERGMGIIGMKSLAGGQILKAGVSPQEAINYALSLSIDTLVSGIDSLKV</sequence>
<dbReference type="EMBL" id="BARV01018334">
    <property type="protein sequence ID" value="GAI19159.1"/>
    <property type="molecule type" value="Genomic_DNA"/>
</dbReference>
<dbReference type="Gene3D" id="3.20.20.100">
    <property type="entry name" value="NADP-dependent oxidoreductase domain"/>
    <property type="match status" value="1"/>
</dbReference>
<dbReference type="SUPFAM" id="SSF51430">
    <property type="entry name" value="NAD(P)-linked oxidoreductase"/>
    <property type="match status" value="1"/>
</dbReference>
<proteinExistence type="predicted"/>
<dbReference type="PANTHER" id="PTHR43312">
    <property type="entry name" value="D-THREO-ALDOSE 1-DEHYDROGENASE"/>
    <property type="match status" value="1"/>
</dbReference>
<comment type="caution">
    <text evidence="2">The sequence shown here is derived from an EMBL/GenBank/DDBJ whole genome shotgun (WGS) entry which is preliminary data.</text>
</comment>
<dbReference type="AlphaFoldDB" id="X1NKE4"/>
<dbReference type="InterPro" id="IPR023210">
    <property type="entry name" value="NADP_OxRdtase_dom"/>
</dbReference>
<dbReference type="InterPro" id="IPR036812">
    <property type="entry name" value="NAD(P)_OxRdtase_dom_sf"/>
</dbReference>
<dbReference type="Pfam" id="PF00248">
    <property type="entry name" value="Aldo_ket_red"/>
    <property type="match status" value="1"/>
</dbReference>
<feature type="non-terminal residue" evidence="2">
    <location>
        <position position="246"/>
    </location>
</feature>
<feature type="domain" description="NADP-dependent oxidoreductase" evidence="1">
    <location>
        <begin position="25"/>
        <end position="221"/>
    </location>
</feature>
<gene>
    <name evidence="2" type="ORF">S06H3_31034</name>
</gene>
<dbReference type="PANTHER" id="PTHR43312:SF1">
    <property type="entry name" value="NADP-DEPENDENT OXIDOREDUCTASE DOMAIN-CONTAINING PROTEIN"/>
    <property type="match status" value="1"/>
</dbReference>
<dbReference type="InterPro" id="IPR053135">
    <property type="entry name" value="AKR2_Oxidoreductase"/>
</dbReference>
<evidence type="ECO:0000259" key="1">
    <source>
        <dbReference type="Pfam" id="PF00248"/>
    </source>
</evidence>